<dbReference type="Gene3D" id="3.40.50.300">
    <property type="entry name" value="P-loop containing nucleotide triphosphate hydrolases"/>
    <property type="match status" value="1"/>
</dbReference>
<organism evidence="2 3">
    <name type="scientific">Treponema rectale</name>
    <dbReference type="NCBI Taxonomy" id="744512"/>
    <lineage>
        <taxon>Bacteria</taxon>
        <taxon>Pseudomonadati</taxon>
        <taxon>Spirochaetota</taxon>
        <taxon>Spirochaetia</taxon>
        <taxon>Spirochaetales</taxon>
        <taxon>Treponemataceae</taxon>
        <taxon>Treponema</taxon>
    </lineage>
</organism>
<dbReference type="SUPFAM" id="SSF52540">
    <property type="entry name" value="P-loop containing nucleoside triphosphate hydrolases"/>
    <property type="match status" value="1"/>
</dbReference>
<sequence>MKIIHVAAKTALLSLLNSDEQKKYYCAKVDGKIRELTYVIDKEGDYNIEFLDLTDLDATKIYSASMRYIIAMACKILYPKLEMRFFYNISRSMFCKVMNPKNVKVSPAFVDKINKKVQELIKMDLPLERIKVSKEEAIGWYKKQGFKDKIQVIKYRSENFVHLYKTKCSEIEYYDYIYSNLVPSTGYLSKYKIKYYAPGFVIQVPRAECGGEIPTFVDEAKFAEALMTTSHWQENNHLDTVANINHFIKQYSPMALINLCEARCNNALAELGHRIVNVETPIRLICIAGPSSSGKTSFSNRLVFELMSRGVRPIRISMDDYFLPKDMFVPGTSLESVEAIDIALFNEQMDQLIRGETVVLPVYNFKTHERENGKKVTLLDNQPIIIEGIHALNSVVCSNIPTTQKYKIYIAPQPQVNIDDHTPISMTDMRLLRRITRDARTRGTDALTTIRMWPSVRDGEFKYIYPTQENADFVFDSFMPYELSAIRNIALPQLDKISPNLSEYLIAMRLKNMIRYFVPIGCSDIPCNSIMREFVGGSSFKDAR</sequence>
<accession>A0A7M1XID7</accession>
<dbReference type="AlphaFoldDB" id="A0A7M1XID7"/>
<evidence type="ECO:0000313" key="2">
    <source>
        <dbReference type="EMBL" id="QOS39324.1"/>
    </source>
</evidence>
<dbReference type="InterPro" id="IPR006083">
    <property type="entry name" value="PRK/URK"/>
</dbReference>
<keyword evidence="2" id="KW-0808">Transferase</keyword>
<dbReference type="SUPFAM" id="SSF55186">
    <property type="entry name" value="ThrRS/AlaRS common domain"/>
    <property type="match status" value="1"/>
</dbReference>
<dbReference type="InterPro" id="IPR027417">
    <property type="entry name" value="P-loop_NTPase"/>
</dbReference>
<dbReference type="PANTHER" id="PTHR10285">
    <property type="entry name" value="URIDINE KINASE"/>
    <property type="match status" value="1"/>
</dbReference>
<dbReference type="InterPro" id="IPR018163">
    <property type="entry name" value="Thr/Ala-tRNA-synth_IIc_edit"/>
</dbReference>
<dbReference type="GO" id="GO:0005524">
    <property type="term" value="F:ATP binding"/>
    <property type="evidence" value="ECO:0007669"/>
    <property type="project" value="InterPro"/>
</dbReference>
<dbReference type="EMBL" id="CP031517">
    <property type="protein sequence ID" value="QOS39324.1"/>
    <property type="molecule type" value="Genomic_DNA"/>
</dbReference>
<feature type="domain" description="Phosphoribulokinase/uridine kinase" evidence="1">
    <location>
        <begin position="284"/>
        <end position="477"/>
    </location>
</feature>
<dbReference type="GO" id="GO:0016301">
    <property type="term" value="F:kinase activity"/>
    <property type="evidence" value="ECO:0007669"/>
    <property type="project" value="UniProtKB-KW"/>
</dbReference>
<name>A0A7M1XID7_9SPIR</name>
<keyword evidence="2" id="KW-0418">Kinase</keyword>
<dbReference type="Gene3D" id="3.30.980.10">
    <property type="entry name" value="Threonyl-trna Synthetase, Chain A, domain 2"/>
    <property type="match status" value="1"/>
</dbReference>
<protein>
    <submittedName>
        <fullName evidence="2">Nucleoside kinase</fullName>
    </submittedName>
</protein>
<proteinExistence type="predicted"/>
<dbReference type="CDD" id="cd02028">
    <property type="entry name" value="UMPK_like"/>
    <property type="match status" value="1"/>
</dbReference>
<evidence type="ECO:0000313" key="3">
    <source>
        <dbReference type="Proteomes" id="UP000593591"/>
    </source>
</evidence>
<dbReference type="Pfam" id="PF00485">
    <property type="entry name" value="PRK"/>
    <property type="match status" value="1"/>
</dbReference>
<gene>
    <name evidence="2" type="ORF">DYE49_02180</name>
</gene>
<dbReference type="Proteomes" id="UP000593591">
    <property type="component" value="Chromosome"/>
</dbReference>
<evidence type="ECO:0000259" key="1">
    <source>
        <dbReference type="Pfam" id="PF00485"/>
    </source>
</evidence>
<dbReference type="PRINTS" id="PR00988">
    <property type="entry name" value="URIDINKINASE"/>
</dbReference>
<dbReference type="KEGG" id="trc:DYE49_02180"/>
<reference evidence="2 3" key="1">
    <citation type="submission" date="2018-08" db="EMBL/GenBank/DDBJ databases">
        <title>The first complete genome of Treponema rectale (CHPAT), a commensal spirochete of the bovine rectum.</title>
        <authorList>
            <person name="Staton G.J."/>
            <person name="Clegg S.R."/>
            <person name="Carter S.D."/>
            <person name="Radford A.D."/>
            <person name="Darby A."/>
            <person name="Hall N."/>
            <person name="Birtles R.J."/>
            <person name="Evans N.J."/>
        </authorList>
    </citation>
    <scope>NUCLEOTIDE SEQUENCE [LARGE SCALE GENOMIC DNA]</scope>
    <source>
        <strain evidence="2 3">CHPA</strain>
    </source>
</reference>